<dbReference type="AlphaFoldDB" id="A0A8S3KCM2"/>
<comment type="caution">
    <text evidence="2">The sequence shown here is derived from an EMBL/GenBank/DDBJ whole genome shotgun (WGS) entry which is preliminary data.</text>
</comment>
<reference evidence="2" key="1">
    <citation type="submission" date="2021-02" db="EMBL/GenBank/DDBJ databases">
        <authorList>
            <person name="Nowell W R."/>
        </authorList>
    </citation>
    <scope>NUCLEOTIDE SEQUENCE</scope>
</reference>
<feature type="compositionally biased region" description="Low complexity" evidence="1">
    <location>
        <begin position="31"/>
        <end position="48"/>
    </location>
</feature>
<feature type="non-terminal residue" evidence="2">
    <location>
        <position position="125"/>
    </location>
</feature>
<dbReference type="Proteomes" id="UP000676336">
    <property type="component" value="Unassembled WGS sequence"/>
</dbReference>
<sequence>TAQPTVLSDRLLPEKKQSPDRTVIPSSNSQRARSVSAASTPASTAASSEYSDLTLKIANKANFAPLSKPVVPAQPISQFIATKNSTISPTPLVKERLNSKFSSTTSSLRISEFIATKNASLAPLP</sequence>
<gene>
    <name evidence="2" type="ORF">SMN809_LOCUS85344</name>
</gene>
<name>A0A8S3KCM2_9BILA</name>
<organism evidence="2 3">
    <name type="scientific">Rotaria magnacalcarata</name>
    <dbReference type="NCBI Taxonomy" id="392030"/>
    <lineage>
        <taxon>Eukaryota</taxon>
        <taxon>Metazoa</taxon>
        <taxon>Spiralia</taxon>
        <taxon>Gnathifera</taxon>
        <taxon>Rotifera</taxon>
        <taxon>Eurotatoria</taxon>
        <taxon>Bdelloidea</taxon>
        <taxon>Philodinida</taxon>
        <taxon>Philodinidae</taxon>
        <taxon>Rotaria</taxon>
    </lineage>
</organism>
<feature type="non-terminal residue" evidence="2">
    <location>
        <position position="1"/>
    </location>
</feature>
<proteinExistence type="predicted"/>
<feature type="region of interest" description="Disordered" evidence="1">
    <location>
        <begin position="1"/>
        <end position="48"/>
    </location>
</feature>
<dbReference type="EMBL" id="CAJOBI010364313">
    <property type="protein sequence ID" value="CAF5227590.1"/>
    <property type="molecule type" value="Genomic_DNA"/>
</dbReference>
<protein>
    <submittedName>
        <fullName evidence="2">Uncharacterized protein</fullName>
    </submittedName>
</protein>
<evidence type="ECO:0000313" key="2">
    <source>
        <dbReference type="EMBL" id="CAF5227590.1"/>
    </source>
</evidence>
<accession>A0A8S3KCM2</accession>
<evidence type="ECO:0000256" key="1">
    <source>
        <dbReference type="SAM" id="MobiDB-lite"/>
    </source>
</evidence>
<evidence type="ECO:0000313" key="3">
    <source>
        <dbReference type="Proteomes" id="UP000676336"/>
    </source>
</evidence>